<dbReference type="Pfam" id="PF00078">
    <property type="entry name" value="RVT_1"/>
    <property type="match status" value="1"/>
</dbReference>
<dbReference type="PROSITE" id="PS50878">
    <property type="entry name" value="RT_POL"/>
    <property type="match status" value="1"/>
</dbReference>
<keyword evidence="2" id="KW-0808">Transferase</keyword>
<protein>
    <submittedName>
        <fullName evidence="2">Putative RNA-directed DNA polymerase</fullName>
        <ecNumber evidence="2">2.7.7.49</ecNumber>
    </submittedName>
</protein>
<dbReference type="EMBL" id="PDCK01000045">
    <property type="protein sequence ID" value="PRQ19531.1"/>
    <property type="molecule type" value="Genomic_DNA"/>
</dbReference>
<dbReference type="GO" id="GO:0003964">
    <property type="term" value="F:RNA-directed DNA polymerase activity"/>
    <property type="evidence" value="ECO:0007669"/>
    <property type="project" value="UniProtKB-KW"/>
</dbReference>
<accession>A0A2P6PC74</accession>
<dbReference type="EC" id="2.7.7.49" evidence="2"/>
<dbReference type="SUPFAM" id="SSF56672">
    <property type="entry name" value="DNA/RNA polymerases"/>
    <property type="match status" value="1"/>
</dbReference>
<dbReference type="Proteomes" id="UP000238479">
    <property type="component" value="Chromosome 7"/>
</dbReference>
<comment type="caution">
    <text evidence="2">The sequence shown here is derived from an EMBL/GenBank/DDBJ whole genome shotgun (WGS) entry which is preliminary data.</text>
</comment>
<feature type="domain" description="Reverse transcriptase" evidence="1">
    <location>
        <begin position="2"/>
        <end position="284"/>
    </location>
</feature>
<dbReference type="PANTHER" id="PTHR46890:SF48">
    <property type="entry name" value="RNA-DIRECTED DNA POLYMERASE"/>
    <property type="match status" value="1"/>
</dbReference>
<dbReference type="STRING" id="74649.A0A2P6PC74"/>
<proteinExistence type="predicted"/>
<dbReference type="InterPro" id="IPR052343">
    <property type="entry name" value="Retrotransposon-Effector_Assoc"/>
</dbReference>
<evidence type="ECO:0000313" key="2">
    <source>
        <dbReference type="EMBL" id="PRQ19531.1"/>
    </source>
</evidence>
<dbReference type="Gramene" id="PRQ19531">
    <property type="protein sequence ID" value="PRQ19531"/>
    <property type="gene ID" value="RchiOBHm_Chr7g0218191"/>
</dbReference>
<reference evidence="2 3" key="1">
    <citation type="journal article" date="2018" name="Nat. Genet.">
        <title>The Rosa genome provides new insights in the design of modern roses.</title>
        <authorList>
            <person name="Bendahmane M."/>
        </authorList>
    </citation>
    <scope>NUCLEOTIDE SEQUENCE [LARGE SCALE GENOMIC DNA]</scope>
    <source>
        <strain evidence="3">cv. Old Blush</strain>
    </source>
</reference>
<evidence type="ECO:0000313" key="3">
    <source>
        <dbReference type="Proteomes" id="UP000238479"/>
    </source>
</evidence>
<name>A0A2P6PC74_ROSCH</name>
<gene>
    <name evidence="2" type="ORF">RchiOBHm_Chr7g0218191</name>
</gene>
<dbReference type="OMA" id="WISWISQ"/>
<dbReference type="InterPro" id="IPR043502">
    <property type="entry name" value="DNA/RNA_pol_sf"/>
</dbReference>
<dbReference type="AlphaFoldDB" id="A0A2P6PC74"/>
<organism evidence="2 3">
    <name type="scientific">Rosa chinensis</name>
    <name type="common">China rose</name>
    <dbReference type="NCBI Taxonomy" id="74649"/>
    <lineage>
        <taxon>Eukaryota</taxon>
        <taxon>Viridiplantae</taxon>
        <taxon>Streptophyta</taxon>
        <taxon>Embryophyta</taxon>
        <taxon>Tracheophyta</taxon>
        <taxon>Spermatophyta</taxon>
        <taxon>Magnoliopsida</taxon>
        <taxon>eudicotyledons</taxon>
        <taxon>Gunneridae</taxon>
        <taxon>Pentapetalae</taxon>
        <taxon>rosids</taxon>
        <taxon>fabids</taxon>
        <taxon>Rosales</taxon>
        <taxon>Rosaceae</taxon>
        <taxon>Rosoideae</taxon>
        <taxon>Rosoideae incertae sedis</taxon>
        <taxon>Rosa</taxon>
    </lineage>
</organism>
<dbReference type="PANTHER" id="PTHR46890">
    <property type="entry name" value="NON-LTR RETROLELEMENT REVERSE TRANSCRIPTASE-LIKE PROTEIN-RELATED"/>
    <property type="match status" value="1"/>
</dbReference>
<evidence type="ECO:0000259" key="1">
    <source>
        <dbReference type="PROSITE" id="PS50878"/>
    </source>
</evidence>
<keyword evidence="2" id="KW-0548">Nucleotidyltransferase</keyword>
<sequence length="286" mass="32070">MDFINFGSLIHSMNKAHIVLIPKVPHPDQIGQFRPISLCNFSYKVLSKVLANRLRSILPSLISFNQAAFVHDRQIQDNIIVAHEVFHYLKNKRSGIDFDMGLKIDMNKAYDRIEWDFLQAVMLKMGFVASWVNLIMKCLNTVSFSVLLNGKPGPTFSPSRGWRQGDPLSPYLFILVAEVLTAMINRACLNHSPVGVQMGAEGPSISHLLFADDSLFFVKASVENCQSMMTILTNYCTASGQRVNFSKSSLFFSLNTPLELQLNISDILGVHESDDPGKYLGLPTLW</sequence>
<dbReference type="InterPro" id="IPR000477">
    <property type="entry name" value="RT_dom"/>
</dbReference>
<dbReference type="CDD" id="cd01650">
    <property type="entry name" value="RT_nLTR_like"/>
    <property type="match status" value="1"/>
</dbReference>
<keyword evidence="3" id="KW-1185">Reference proteome</keyword>
<keyword evidence="2" id="KW-0695">RNA-directed DNA polymerase</keyword>